<proteinExistence type="predicted"/>
<keyword evidence="2" id="KW-1185">Reference proteome</keyword>
<evidence type="ECO:0000313" key="2">
    <source>
        <dbReference type="Proteomes" id="UP000030302"/>
    </source>
</evidence>
<accession>A0A0A1F9Z4</accession>
<name>A0A0A1F9Z4_9BURK</name>
<dbReference type="EMBL" id="CP009962">
    <property type="protein sequence ID" value="AIY40494.1"/>
    <property type="molecule type" value="Genomic_DNA"/>
</dbReference>
<evidence type="ECO:0000313" key="1">
    <source>
        <dbReference type="EMBL" id="AIY40494.1"/>
    </source>
</evidence>
<dbReference type="HOGENOM" id="CLU_101783_0_0_4"/>
<dbReference type="Proteomes" id="UP000030302">
    <property type="component" value="Chromosome"/>
</dbReference>
<dbReference type="KEGG" id="care:LT85_1336"/>
<organism evidence="1 2">
    <name type="scientific">Collimonas arenae</name>
    <dbReference type="NCBI Taxonomy" id="279058"/>
    <lineage>
        <taxon>Bacteria</taxon>
        <taxon>Pseudomonadati</taxon>
        <taxon>Pseudomonadota</taxon>
        <taxon>Betaproteobacteria</taxon>
        <taxon>Burkholderiales</taxon>
        <taxon>Oxalobacteraceae</taxon>
        <taxon>Collimonas</taxon>
    </lineage>
</organism>
<gene>
    <name evidence="1" type="ORF">LT85_1336</name>
</gene>
<sequence>MADILKYGDKVHLLNGYDNWDGGYLDSYGHADLPGAKYGVLTAASPTRGEGTGTWRIESAEGKAIGSEVLSCDSIYLFNLYLGDGGYLGTYGNAAAPEQYGVVTANKADRPDDVLTWRVFADSTDSYDGKVRVGDVVHFLNDYNRTHGGFLDTCNKAGKPDTKYSVYTSRLLNRGLSSGATYATGAWKFSKA</sequence>
<protein>
    <submittedName>
        <fullName evidence="1">Uncharacterized protein</fullName>
    </submittedName>
</protein>
<dbReference type="OrthoDB" id="8780260at2"/>
<reference evidence="2" key="1">
    <citation type="journal article" date="2014" name="Soil Biol. Biochem.">
        <title>Structure and function of bacterial communities in ageing soils: Insights from the Mendocino ecological staircase.</title>
        <authorList>
            <person name="Uroz S."/>
            <person name="Tech J.J."/>
            <person name="Sawaya N.A."/>
            <person name="Frey-Klett P."/>
            <person name="Leveau J.H.J."/>
        </authorList>
    </citation>
    <scope>NUCLEOTIDE SEQUENCE [LARGE SCALE GENOMIC DNA]</scope>
    <source>
        <strain evidence="2">Cal35</strain>
    </source>
</reference>
<dbReference type="AlphaFoldDB" id="A0A0A1F9Z4"/>